<evidence type="ECO:0000313" key="3">
    <source>
        <dbReference type="Proteomes" id="UP000017836"/>
    </source>
</evidence>
<dbReference type="Gramene" id="ERN18471">
    <property type="protein sequence ID" value="ERN18471"/>
    <property type="gene ID" value="AMTR_s00197p00022610"/>
</dbReference>
<dbReference type="Pfam" id="PF00248">
    <property type="entry name" value="Aldo_ket_red"/>
    <property type="match status" value="1"/>
</dbReference>
<dbReference type="PANTHER" id="PTHR43147">
    <property type="entry name" value="PROTEIN TAS"/>
    <property type="match status" value="1"/>
</dbReference>
<feature type="domain" description="NADP-dependent oxidoreductase" evidence="1">
    <location>
        <begin position="19"/>
        <end position="351"/>
    </location>
</feature>
<dbReference type="CDD" id="cd19094">
    <property type="entry name" value="AKR_Tas-like"/>
    <property type="match status" value="1"/>
</dbReference>
<dbReference type="Gene3D" id="3.20.20.100">
    <property type="entry name" value="NADP-dependent oxidoreductase domain"/>
    <property type="match status" value="1"/>
</dbReference>
<dbReference type="EMBL" id="KI392095">
    <property type="protein sequence ID" value="ERN18471.1"/>
    <property type="molecule type" value="Genomic_DNA"/>
</dbReference>
<dbReference type="InterPro" id="IPR036812">
    <property type="entry name" value="NAD(P)_OxRdtase_dom_sf"/>
</dbReference>
<dbReference type="eggNOG" id="KOG1575">
    <property type="taxonomic scope" value="Eukaryota"/>
</dbReference>
<dbReference type="Proteomes" id="UP000017836">
    <property type="component" value="Unassembled WGS sequence"/>
</dbReference>
<dbReference type="SUPFAM" id="SSF51430">
    <property type="entry name" value="NAD(P)-linked oxidoreductase"/>
    <property type="match status" value="1"/>
</dbReference>
<keyword evidence="3" id="KW-1185">Reference proteome</keyword>
<sequence>MAMMGMPLFNLAPAVKVSRLCLGTMTFGEQNSFQESFRILDEAFAGGINFFDSAEMYPVPQRPSSQGKSEEHIGRWIRNHKIPRDQIVLATKVSGPSGQMTWIRGGPNFLDAQNITEAIDDSLLRIGTDYIDLYQIHWPDRYVPMFGETDYDPNRALTTVPMEEQLNALGNAVSAGKIRFVGLSNETPYGLMKFLQIAKCVGYPKIVSIQNSYNLLCRHFDSGLAECCHHERVSLLAYSPMAMGLLSGKYLSPGGGPFDARMNFFRGKYPEGESRYNLSKANIIAATTAYKKIAENHGLSPACLAIAFVLRHPLVGSIVFGATKLWQLREVMATCKVSLTVDILQEIDKVHEQYPNPCP</sequence>
<gene>
    <name evidence="2" type="ORF">AMTR_s00197p00022610</name>
</gene>
<dbReference type="HOGENOM" id="CLU_023205_2_0_1"/>
<dbReference type="PANTHER" id="PTHR43147:SF2">
    <property type="entry name" value="NADP-DEPENDENT OXIDOREDUCTASE DOMAIN-CONTAINING PROTEIN"/>
    <property type="match status" value="1"/>
</dbReference>
<accession>U5CYQ4</accession>
<organism evidence="2 3">
    <name type="scientific">Amborella trichopoda</name>
    <dbReference type="NCBI Taxonomy" id="13333"/>
    <lineage>
        <taxon>Eukaryota</taxon>
        <taxon>Viridiplantae</taxon>
        <taxon>Streptophyta</taxon>
        <taxon>Embryophyta</taxon>
        <taxon>Tracheophyta</taxon>
        <taxon>Spermatophyta</taxon>
        <taxon>Magnoliopsida</taxon>
        <taxon>Amborellales</taxon>
        <taxon>Amborellaceae</taxon>
        <taxon>Amborella</taxon>
    </lineage>
</organism>
<protein>
    <recommendedName>
        <fullName evidence="1">NADP-dependent oxidoreductase domain-containing protein</fullName>
    </recommendedName>
</protein>
<reference evidence="3" key="1">
    <citation type="journal article" date="2013" name="Science">
        <title>The Amborella genome and the evolution of flowering plants.</title>
        <authorList>
            <consortium name="Amborella Genome Project"/>
        </authorList>
    </citation>
    <scope>NUCLEOTIDE SEQUENCE [LARGE SCALE GENOMIC DNA]</scope>
</reference>
<dbReference type="GO" id="GO:0016491">
    <property type="term" value="F:oxidoreductase activity"/>
    <property type="evidence" value="ECO:0007669"/>
    <property type="project" value="InterPro"/>
</dbReference>
<evidence type="ECO:0000313" key="2">
    <source>
        <dbReference type="EMBL" id="ERN18471.1"/>
    </source>
</evidence>
<dbReference type="OMA" id="WGQIGRL"/>
<dbReference type="STRING" id="13333.U5CYQ4"/>
<dbReference type="PRINTS" id="PR00069">
    <property type="entry name" value="ALDKETRDTASE"/>
</dbReference>
<evidence type="ECO:0000259" key="1">
    <source>
        <dbReference type="Pfam" id="PF00248"/>
    </source>
</evidence>
<dbReference type="InterPro" id="IPR023210">
    <property type="entry name" value="NADP_OxRdtase_dom"/>
</dbReference>
<dbReference type="InterPro" id="IPR020471">
    <property type="entry name" value="AKR"/>
</dbReference>
<dbReference type="AlphaFoldDB" id="U5CYQ4"/>
<name>U5CYQ4_AMBTC</name>
<proteinExistence type="predicted"/>